<gene>
    <name evidence="2" type="ORF">IMF26_08010</name>
</gene>
<evidence type="ECO:0000256" key="1">
    <source>
        <dbReference type="ARBA" id="ARBA00005721"/>
    </source>
</evidence>
<sequence length="270" mass="29942">MEVVALVGPSGTGKSHHAMWVAKEQGCDAIIDDGLLIAGSRILAGRSAKREETKTAAIRRAIFSSPGHALEVREALESLMPKKVLVLGTSVTMVERIASRLGLRAPSKVLSITELASPEEIREALWYRRQEGKHVIPAPSFEVKKTFSGYLVDPLQIFTRSREQKGALGERSVVRPTYSYFGHFYIADAVVMQIAQRICYEVPGVRRVLKSLVLATSEGAILDVELVLQYGVKVFPVMMEVQSKLKEKLEYLTGIYVQRIDVSTKKISLE</sequence>
<dbReference type="EMBL" id="CP062796">
    <property type="protein sequence ID" value="QUL99649.1"/>
    <property type="molecule type" value="Genomic_DNA"/>
</dbReference>
<reference evidence="2" key="2">
    <citation type="journal article" date="2023" name="Biology">
        <title>Prokaryotic Life Associated with Coal-Fire Gas Vents Revealed by Metagenomics.</title>
        <authorList>
            <person name="Kadnikov V.V."/>
            <person name="Mardanov A.V."/>
            <person name="Beletsky A.V."/>
            <person name="Karnachuk O.V."/>
            <person name="Ravin N.V."/>
        </authorList>
    </citation>
    <scope>NUCLEOTIDE SEQUENCE</scope>
    <source>
        <strain evidence="2">Bu02</strain>
    </source>
</reference>
<reference evidence="2" key="1">
    <citation type="submission" date="2020-10" db="EMBL/GenBank/DDBJ databases">
        <authorList>
            <person name="Kadnikov V."/>
            <person name="Beletsky A.V."/>
            <person name="Mardanov A.V."/>
            <person name="Karnachuk O.V."/>
            <person name="Ravin N.V."/>
        </authorList>
    </citation>
    <scope>NUCLEOTIDE SEQUENCE</scope>
    <source>
        <strain evidence="2">Bu02</strain>
    </source>
</reference>
<accession>A0AAT9LF41</accession>
<dbReference type="AlphaFoldDB" id="A0AAT9LF41"/>
<comment type="similarity">
    <text evidence="1">Belongs to the asp23 family.</text>
</comment>
<dbReference type="KEGG" id="fcz:IMF26_08010"/>
<proteinExistence type="inferred from homology"/>
<evidence type="ECO:0000313" key="2">
    <source>
        <dbReference type="EMBL" id="QUL99649.1"/>
    </source>
</evidence>
<dbReference type="SUPFAM" id="SSF52540">
    <property type="entry name" value="P-loop containing nucleoside triphosphate hydrolases"/>
    <property type="match status" value="1"/>
</dbReference>
<dbReference type="InterPro" id="IPR027417">
    <property type="entry name" value="P-loop_NTPase"/>
</dbReference>
<organism evidence="2">
    <name type="scientific">Candidatus Fermentithermobacillus carboniphilus</name>
    <dbReference type="NCBI Taxonomy" id="3085328"/>
    <lineage>
        <taxon>Bacteria</taxon>
        <taxon>Bacillati</taxon>
        <taxon>Bacillota</taxon>
        <taxon>Candidatus Fermentithermobacillia</taxon>
        <taxon>Candidatus Fermentithermobacillales</taxon>
        <taxon>Candidatus Fermentithermobacillaceae</taxon>
        <taxon>Candidatus Fermentithermobacillus</taxon>
    </lineage>
</organism>
<dbReference type="Pfam" id="PF03780">
    <property type="entry name" value="Asp23"/>
    <property type="match status" value="1"/>
</dbReference>
<dbReference type="InterPro" id="IPR005531">
    <property type="entry name" value="Asp23"/>
</dbReference>
<name>A0AAT9LF41_9FIRM</name>
<protein>
    <submittedName>
        <fullName evidence="2">Asp23/Gls24 family envelope stress response protein</fullName>
    </submittedName>
</protein>